<evidence type="ECO:0008006" key="3">
    <source>
        <dbReference type="Google" id="ProtNLM"/>
    </source>
</evidence>
<dbReference type="PANTHER" id="PTHR13696">
    <property type="entry name" value="P-LOOP CONTAINING NUCLEOSIDE TRIPHOSPHATE HYDROLASE"/>
    <property type="match status" value="1"/>
</dbReference>
<dbReference type="Gene3D" id="3.40.50.300">
    <property type="entry name" value="P-loop containing nucleotide triphosphate hydrolases"/>
    <property type="match status" value="1"/>
</dbReference>
<evidence type="ECO:0000313" key="2">
    <source>
        <dbReference type="Proteomes" id="UP000249557"/>
    </source>
</evidence>
<dbReference type="InterPro" id="IPR050678">
    <property type="entry name" value="DNA_Partitioning_ATPase"/>
</dbReference>
<dbReference type="PIRSF" id="PIRSF009320">
    <property type="entry name" value="Nuc_binding_HP_1000"/>
    <property type="match status" value="1"/>
</dbReference>
<dbReference type="AlphaFoldDB" id="A0A2W4ZR98"/>
<sequence length="257" mass="28255">MPFRALSNLATYSRCYLQRSIIMVHIVTVSTSKGGAGKTSTTMGLADYWSKRGLRVALIDTDPTRSLARWIEKGRDKGGFAEINFRHEPDDKKIIATARELAQDSDVLLIDVAGIASVSLLKAAGIADLVIIPAQPNEDDFLEAINTRNIVREAMELTGRSVSCKTVITRARPGTVVLKHILSQLEKLKFPLFSTVLYERTVFPQARFMGQTPISFAPGSDGAKNIEEFGDEVMGLLTSLRTKKETQQDNPKTDIAA</sequence>
<reference evidence="1 2" key="1">
    <citation type="submission" date="2017-08" db="EMBL/GenBank/DDBJ databases">
        <title>Infants hospitalized years apart are colonized by the same room-sourced microbial strains.</title>
        <authorList>
            <person name="Brooks B."/>
            <person name="Olm M.R."/>
            <person name="Firek B.A."/>
            <person name="Baker R."/>
            <person name="Thomas B.C."/>
            <person name="Morowitz M.J."/>
            <person name="Banfield J.F."/>
        </authorList>
    </citation>
    <scope>NUCLEOTIDE SEQUENCE [LARGE SCALE GENOMIC DNA]</scope>
    <source>
        <strain evidence="1">S2_018_000_R2_104</strain>
    </source>
</reference>
<name>A0A2W4ZR98_9BACT</name>
<gene>
    <name evidence="1" type="ORF">DI626_09150</name>
</gene>
<proteinExistence type="predicted"/>
<dbReference type="EMBL" id="QFNK01000215">
    <property type="protein sequence ID" value="PZO83322.1"/>
    <property type="molecule type" value="Genomic_DNA"/>
</dbReference>
<protein>
    <recommendedName>
        <fullName evidence="3">ParA family protein</fullName>
    </recommendedName>
</protein>
<comment type="caution">
    <text evidence="1">The sequence shown here is derived from an EMBL/GenBank/DDBJ whole genome shotgun (WGS) entry which is preliminary data.</text>
</comment>
<organism evidence="1 2">
    <name type="scientific">Micavibrio aeruginosavorus</name>
    <dbReference type="NCBI Taxonomy" id="349221"/>
    <lineage>
        <taxon>Bacteria</taxon>
        <taxon>Pseudomonadati</taxon>
        <taxon>Bdellovibrionota</taxon>
        <taxon>Bdellovibrionia</taxon>
        <taxon>Bdellovibrionales</taxon>
        <taxon>Pseudobdellovibrionaceae</taxon>
        <taxon>Micavibrio</taxon>
    </lineage>
</organism>
<dbReference type="PANTHER" id="PTHR13696:SF96">
    <property type="entry name" value="COBQ_COBB_MIND_PARA NUCLEOTIDE BINDING DOMAIN-CONTAINING PROTEIN"/>
    <property type="match status" value="1"/>
</dbReference>
<dbReference type="CDD" id="cd02042">
    <property type="entry name" value="ParAB_family"/>
    <property type="match status" value="1"/>
</dbReference>
<accession>A0A2W4ZR98</accession>
<evidence type="ECO:0000313" key="1">
    <source>
        <dbReference type="EMBL" id="PZO83322.1"/>
    </source>
</evidence>
<dbReference type="Proteomes" id="UP000249557">
    <property type="component" value="Unassembled WGS sequence"/>
</dbReference>
<dbReference type="InterPro" id="IPR027417">
    <property type="entry name" value="P-loop_NTPase"/>
</dbReference>
<dbReference type="SUPFAM" id="SSF52540">
    <property type="entry name" value="P-loop containing nucleoside triphosphate hydrolases"/>
    <property type="match status" value="1"/>
</dbReference>
<dbReference type="Pfam" id="PF07015">
    <property type="entry name" value="VirC1"/>
    <property type="match status" value="1"/>
</dbReference>
<dbReference type="InterPro" id="IPR009744">
    <property type="entry name" value="VirC1"/>
</dbReference>